<feature type="region of interest" description="Disordered" evidence="1">
    <location>
        <begin position="454"/>
        <end position="476"/>
    </location>
</feature>
<protein>
    <submittedName>
        <fullName evidence="2">Gamma-glutamyltranspeptidase/glutathione hydrolase</fullName>
    </submittedName>
</protein>
<dbReference type="Pfam" id="PF01019">
    <property type="entry name" value="G_glu_transpept"/>
    <property type="match status" value="1"/>
</dbReference>
<dbReference type="EMBL" id="RKHY01000001">
    <property type="protein sequence ID" value="ROS38899.1"/>
    <property type="molecule type" value="Genomic_DNA"/>
</dbReference>
<dbReference type="RefSeq" id="WP_123683134.1">
    <property type="nucleotide sequence ID" value="NZ_RKHY01000001.1"/>
</dbReference>
<reference evidence="2 3" key="1">
    <citation type="submission" date="2018-11" db="EMBL/GenBank/DDBJ databases">
        <title>Sequencing the genomes of 1000 actinobacteria strains.</title>
        <authorList>
            <person name="Klenk H.-P."/>
        </authorList>
    </citation>
    <scope>NUCLEOTIDE SEQUENCE [LARGE SCALE GENOMIC DNA]</scope>
    <source>
        <strain evidence="2 3">DSM 44348</strain>
    </source>
</reference>
<gene>
    <name evidence="2" type="ORF">EDD35_1188</name>
</gene>
<dbReference type="InterPro" id="IPR052896">
    <property type="entry name" value="GGT-like_enzyme"/>
</dbReference>
<dbReference type="GO" id="GO:0016787">
    <property type="term" value="F:hydrolase activity"/>
    <property type="evidence" value="ECO:0007669"/>
    <property type="project" value="UniProtKB-KW"/>
</dbReference>
<keyword evidence="2" id="KW-0378">Hydrolase</keyword>
<dbReference type="Gene3D" id="3.60.20.40">
    <property type="match status" value="1"/>
</dbReference>
<dbReference type="SUPFAM" id="SSF56235">
    <property type="entry name" value="N-terminal nucleophile aminohydrolases (Ntn hydrolases)"/>
    <property type="match status" value="1"/>
</dbReference>
<sequence>MNRVAIAAPHSAAVRAAEGAVEAGGNAVDAALAAAAALTVVYPHQCSLGGDLVALLHLPGGTVRAVLSIGAAGSGVDVDALRAQGSRMPGQGPSSVTVPGVVAGWEALARHGNLPLGVALGDAARLARDGVPIAPGLAQAIENRRDAVLADPGLRALCTGDTLVQPNLAATLDSLTAESFYRGEIAARLVAFLDGSGLSTVDFAAHEAEITDPLTLDGRWFAAPPPSQGASLLAILSGRGDLVERCRRAAAARDRHLGDPKAGSVDLDALLRADAPLGATTAGRAAGDTVAVTAVGDDGLAVSLIQSVYQSFGAGLCDPATGIVLHNRGSAFSLEPGHPAEIAPGRRPPHTLCPVLGVADGVLLAAGCQGGRAQPQILAQTVPWLLDPATDPAAVLARPRWVVGARDLGYAVETVLAEPGSAPGATGLPVDVVAGPVDEAGHVQVARLAGTRLDAASDPRADGAAVVSGQHEEDES</sequence>
<evidence type="ECO:0000313" key="3">
    <source>
        <dbReference type="Proteomes" id="UP000274843"/>
    </source>
</evidence>
<dbReference type="PRINTS" id="PR01210">
    <property type="entry name" value="GGTRANSPTASE"/>
</dbReference>
<comment type="caution">
    <text evidence="2">The sequence shown here is derived from an EMBL/GenBank/DDBJ whole genome shotgun (WGS) entry which is preliminary data.</text>
</comment>
<organism evidence="2 3">
    <name type="scientific">Amycolatopsis thermoflava</name>
    <dbReference type="NCBI Taxonomy" id="84480"/>
    <lineage>
        <taxon>Bacteria</taxon>
        <taxon>Bacillati</taxon>
        <taxon>Actinomycetota</taxon>
        <taxon>Actinomycetes</taxon>
        <taxon>Pseudonocardiales</taxon>
        <taxon>Pseudonocardiaceae</taxon>
        <taxon>Amycolatopsis</taxon>
        <taxon>Amycolatopsis methanolica group</taxon>
    </lineage>
</organism>
<dbReference type="PANTHER" id="PTHR43881:SF5">
    <property type="entry name" value="GAMMA-GLUTAMYLTRANSPEPTIDASE"/>
    <property type="match status" value="1"/>
</dbReference>
<dbReference type="InterPro" id="IPR029055">
    <property type="entry name" value="Ntn_hydrolases_N"/>
</dbReference>
<name>A0A3N2GRN3_9PSEU</name>
<dbReference type="InterPro" id="IPR043137">
    <property type="entry name" value="GGT_ssub_C"/>
</dbReference>
<dbReference type="GeneID" id="301842640"/>
<evidence type="ECO:0000313" key="2">
    <source>
        <dbReference type="EMBL" id="ROS38899.1"/>
    </source>
</evidence>
<evidence type="ECO:0000256" key="1">
    <source>
        <dbReference type="SAM" id="MobiDB-lite"/>
    </source>
</evidence>
<dbReference type="Proteomes" id="UP000274843">
    <property type="component" value="Unassembled WGS sequence"/>
</dbReference>
<keyword evidence="3" id="KW-1185">Reference proteome</keyword>
<proteinExistence type="predicted"/>
<dbReference type="AlphaFoldDB" id="A0A3N2GRN3"/>
<dbReference type="PANTHER" id="PTHR43881">
    <property type="entry name" value="GAMMA-GLUTAMYLTRANSPEPTIDASE (AFU_ORTHOLOGUE AFUA_4G13580)"/>
    <property type="match status" value="1"/>
</dbReference>
<accession>A0A3N2GRN3</accession>